<gene>
    <name evidence="3" type="ORF">ME5_01567</name>
</gene>
<evidence type="ECO:0000259" key="2">
    <source>
        <dbReference type="Pfam" id="PF13439"/>
    </source>
</evidence>
<dbReference type="CDD" id="cd03802">
    <property type="entry name" value="GT4_AviGT4-like"/>
    <property type="match status" value="1"/>
</dbReference>
<dbReference type="Pfam" id="PF00534">
    <property type="entry name" value="Glycos_transf_1"/>
    <property type="match status" value="1"/>
</dbReference>
<dbReference type="InterPro" id="IPR001296">
    <property type="entry name" value="Glyco_trans_1"/>
</dbReference>
<dbReference type="Proteomes" id="UP000008952">
    <property type="component" value="Unassembled WGS sequence"/>
</dbReference>
<dbReference type="AlphaFoldDB" id="J0QT22"/>
<evidence type="ECO:0008006" key="5">
    <source>
        <dbReference type="Google" id="ProtNLM"/>
    </source>
</evidence>
<evidence type="ECO:0000259" key="1">
    <source>
        <dbReference type="Pfam" id="PF00534"/>
    </source>
</evidence>
<dbReference type="InterPro" id="IPR028098">
    <property type="entry name" value="Glyco_trans_4-like_N"/>
</dbReference>
<evidence type="ECO:0000313" key="3">
    <source>
        <dbReference type="EMBL" id="EJF89016.1"/>
    </source>
</evidence>
<sequence length="391" mass="43910">MSKRKIAIIAHLKYPISEPFAGGLEMHTHMLASKLQKKGHDVTLFAAANSATDIKTYPICDATELSNIGTQEAHNEVFFKEHHAYMKLMCTLKRNQFDIVHNNSLHYLPIAMADILPMPVVTTLHTPPFCWLESGFRCASGQNNTVVAISNTTAKMWENILRVDSVIPNGIDLDKFAFSPHWDQSLLNKQQETYVIWYGRIVREKGLHHAIDAARLAQVHLKIAGPIWDEYYYTKEIKPRLGSDTEYLGHVSHEKLAQLIAGARASICTPCWEEPFGLVVVESLSVGVAVAAFARGAMSELLDEKSGALASPNDARSLAQAIKKAMNCNRADCRQRAEEIANADKMISHYERLYEHLIEKKKAKLLSNSINKSQKTRLDQFIQPAHLRVKV</sequence>
<accession>J0QT22</accession>
<dbReference type="RefSeq" id="WP_008040038.1">
    <property type="nucleotide sequence ID" value="NZ_JH725147.1"/>
</dbReference>
<dbReference type="InterPro" id="IPR050194">
    <property type="entry name" value="Glycosyltransferase_grp1"/>
</dbReference>
<proteinExistence type="predicted"/>
<dbReference type="HOGENOM" id="CLU_042257_1_0_5"/>
<reference evidence="3 4" key="1">
    <citation type="submission" date="2012-03" db="EMBL/GenBank/DDBJ databases">
        <title>The Genome Sequence of Bartonella tamiae Th239.</title>
        <authorList>
            <consortium name="The Broad Institute Genome Sequencing Platform"/>
            <consortium name="The Broad Institute Genome Sequencing Center for Infectious Disease"/>
            <person name="Feldgarden M."/>
            <person name="Kirby J."/>
            <person name="Kosoy M."/>
            <person name="Birtles R."/>
            <person name="Probert W.S."/>
            <person name="Chiaraviglio L."/>
            <person name="Young S.K."/>
            <person name="Zeng Q."/>
            <person name="Gargeya S."/>
            <person name="Fitzgerald M."/>
            <person name="Haas B."/>
            <person name="Abouelleil A."/>
            <person name="Alvarado L."/>
            <person name="Arachchi H.M."/>
            <person name="Berlin A."/>
            <person name="Chapman S.B."/>
            <person name="Gearin G."/>
            <person name="Goldberg J."/>
            <person name="Griggs A."/>
            <person name="Gujja S."/>
            <person name="Hansen M."/>
            <person name="Heiman D."/>
            <person name="Howarth C."/>
            <person name="Larimer J."/>
            <person name="Lui A."/>
            <person name="MacDonald P.J.P."/>
            <person name="McCowen C."/>
            <person name="Montmayeur A."/>
            <person name="Murphy C."/>
            <person name="Neiman D."/>
            <person name="Pearson M."/>
            <person name="Priest M."/>
            <person name="Roberts A."/>
            <person name="Saif S."/>
            <person name="Shea T."/>
            <person name="Sisk P."/>
            <person name="Stolte C."/>
            <person name="Sykes S."/>
            <person name="Wortman J."/>
            <person name="Nusbaum C."/>
            <person name="Birren B."/>
        </authorList>
    </citation>
    <scope>NUCLEOTIDE SEQUENCE [LARGE SCALE GENOMIC DNA]</scope>
    <source>
        <strain evidence="3 4">Th239</strain>
    </source>
</reference>
<evidence type="ECO:0000313" key="4">
    <source>
        <dbReference type="Proteomes" id="UP000008952"/>
    </source>
</evidence>
<feature type="domain" description="Glycosyl transferase family 1" evidence="1">
    <location>
        <begin position="182"/>
        <end position="338"/>
    </location>
</feature>
<organism evidence="3 4">
    <name type="scientific">Bartonella tamiae Th239</name>
    <dbReference type="NCBI Taxonomy" id="1094558"/>
    <lineage>
        <taxon>Bacteria</taxon>
        <taxon>Pseudomonadati</taxon>
        <taxon>Pseudomonadota</taxon>
        <taxon>Alphaproteobacteria</taxon>
        <taxon>Hyphomicrobiales</taxon>
        <taxon>Bartonellaceae</taxon>
        <taxon>Bartonella</taxon>
    </lineage>
</organism>
<protein>
    <recommendedName>
        <fullName evidence="5">Glycosyltransferase subfamily 4-like N-terminal domain-containing protein</fullName>
    </recommendedName>
</protein>
<dbReference type="Gene3D" id="3.40.50.2000">
    <property type="entry name" value="Glycogen Phosphorylase B"/>
    <property type="match status" value="2"/>
</dbReference>
<name>J0QT22_9HYPH</name>
<feature type="domain" description="Glycosyltransferase subfamily 4-like N-terminal" evidence="2">
    <location>
        <begin position="22"/>
        <end position="175"/>
    </location>
</feature>
<dbReference type="PANTHER" id="PTHR45947">
    <property type="entry name" value="SULFOQUINOVOSYL TRANSFERASE SQD2"/>
    <property type="match status" value="1"/>
</dbReference>
<dbReference type="PANTHER" id="PTHR45947:SF3">
    <property type="entry name" value="SULFOQUINOVOSYL TRANSFERASE SQD2"/>
    <property type="match status" value="1"/>
</dbReference>
<keyword evidence="4" id="KW-1185">Reference proteome</keyword>
<dbReference type="STRING" id="1094558.ME5_01567"/>
<dbReference type="EMBL" id="AIMB01000008">
    <property type="protein sequence ID" value="EJF89016.1"/>
    <property type="molecule type" value="Genomic_DNA"/>
</dbReference>
<dbReference type="OrthoDB" id="9801573at2"/>
<comment type="caution">
    <text evidence="3">The sequence shown here is derived from an EMBL/GenBank/DDBJ whole genome shotgun (WGS) entry which is preliminary data.</text>
</comment>
<dbReference type="GO" id="GO:0016757">
    <property type="term" value="F:glycosyltransferase activity"/>
    <property type="evidence" value="ECO:0007669"/>
    <property type="project" value="InterPro"/>
</dbReference>
<dbReference type="PATRIC" id="fig|1094558.3.peg.1673"/>
<dbReference type="Pfam" id="PF13439">
    <property type="entry name" value="Glyco_transf_4"/>
    <property type="match status" value="1"/>
</dbReference>
<dbReference type="eggNOG" id="COG0438">
    <property type="taxonomic scope" value="Bacteria"/>
</dbReference>
<dbReference type="SUPFAM" id="SSF53756">
    <property type="entry name" value="UDP-Glycosyltransferase/glycogen phosphorylase"/>
    <property type="match status" value="1"/>
</dbReference>